<organism evidence="11 12">
    <name type="scientific">Caulobacter vibrioides</name>
    <name type="common">Caulobacter crescentus</name>
    <dbReference type="NCBI Taxonomy" id="155892"/>
    <lineage>
        <taxon>Bacteria</taxon>
        <taxon>Pseudomonadati</taxon>
        <taxon>Pseudomonadota</taxon>
        <taxon>Alphaproteobacteria</taxon>
        <taxon>Caulobacterales</taxon>
        <taxon>Caulobacteraceae</taxon>
        <taxon>Caulobacter</taxon>
    </lineage>
</organism>
<dbReference type="Gene3D" id="3.40.50.1000">
    <property type="entry name" value="HAD superfamily/HAD-like"/>
    <property type="match status" value="2"/>
</dbReference>
<feature type="transmembrane region" description="Helical" evidence="9">
    <location>
        <begin position="640"/>
        <end position="660"/>
    </location>
</feature>
<keyword evidence="4" id="KW-0067">ATP-binding</keyword>
<evidence type="ECO:0000313" key="11">
    <source>
        <dbReference type="EMBL" id="ATC32153.1"/>
    </source>
</evidence>
<dbReference type="PROSITE" id="PS00154">
    <property type="entry name" value="ATPASE_E1_E2"/>
    <property type="match status" value="1"/>
</dbReference>
<dbReference type="InterPro" id="IPR036412">
    <property type="entry name" value="HAD-like_sf"/>
</dbReference>
<evidence type="ECO:0000256" key="1">
    <source>
        <dbReference type="ARBA" id="ARBA00004141"/>
    </source>
</evidence>
<evidence type="ECO:0000256" key="7">
    <source>
        <dbReference type="ARBA" id="ARBA00023136"/>
    </source>
</evidence>
<dbReference type="InterPro" id="IPR044492">
    <property type="entry name" value="P_typ_ATPase_HD_dom"/>
</dbReference>
<dbReference type="Gene3D" id="1.20.1110.10">
    <property type="entry name" value="Calcium-transporting ATPase, transmembrane domain"/>
    <property type="match status" value="2"/>
</dbReference>
<feature type="region of interest" description="Disordered" evidence="8">
    <location>
        <begin position="150"/>
        <end position="178"/>
    </location>
</feature>
<feature type="transmembrane region" description="Helical" evidence="9">
    <location>
        <begin position="778"/>
        <end position="799"/>
    </location>
</feature>
<proteinExistence type="predicted"/>
<evidence type="ECO:0000313" key="12">
    <source>
        <dbReference type="Proteomes" id="UP000217311"/>
    </source>
</evidence>
<dbReference type="Pfam" id="PF00689">
    <property type="entry name" value="Cation_ATPase_C"/>
    <property type="match status" value="1"/>
</dbReference>
<gene>
    <name evidence="11" type="ORF">CA606_07190</name>
</gene>
<protein>
    <submittedName>
        <fullName evidence="11">Cation-translocating P-type ATPase</fullName>
    </submittedName>
</protein>
<keyword evidence="3" id="KW-0547">Nucleotide-binding</keyword>
<dbReference type="Pfam" id="PF00122">
    <property type="entry name" value="E1-E2_ATPase"/>
    <property type="match status" value="1"/>
</dbReference>
<dbReference type="SUPFAM" id="SSF56784">
    <property type="entry name" value="HAD-like"/>
    <property type="match status" value="1"/>
</dbReference>
<comment type="subcellular location">
    <subcellularLocation>
        <location evidence="1">Membrane</location>
        <topology evidence="1">Multi-pass membrane protein</topology>
    </subcellularLocation>
</comment>
<accession>A0A290MK33</accession>
<evidence type="ECO:0000256" key="4">
    <source>
        <dbReference type="ARBA" id="ARBA00022840"/>
    </source>
</evidence>
<dbReference type="EMBL" id="CP023315">
    <property type="protein sequence ID" value="ATC32153.1"/>
    <property type="molecule type" value="Genomic_DNA"/>
</dbReference>
<dbReference type="Pfam" id="PF00702">
    <property type="entry name" value="Hydrolase"/>
    <property type="match status" value="1"/>
</dbReference>
<dbReference type="GO" id="GO:0015662">
    <property type="term" value="F:P-type ion transporter activity"/>
    <property type="evidence" value="ECO:0007669"/>
    <property type="project" value="UniProtKB-ARBA"/>
</dbReference>
<dbReference type="InterPro" id="IPR008250">
    <property type="entry name" value="ATPase_P-typ_transduc_dom_A_sf"/>
</dbReference>
<dbReference type="PANTHER" id="PTHR42861">
    <property type="entry name" value="CALCIUM-TRANSPORTING ATPASE"/>
    <property type="match status" value="1"/>
</dbReference>
<dbReference type="SUPFAM" id="SSF81653">
    <property type="entry name" value="Calcium ATPase, transduction domain A"/>
    <property type="match status" value="1"/>
</dbReference>
<dbReference type="PRINTS" id="PR00119">
    <property type="entry name" value="CATATPASE"/>
</dbReference>
<keyword evidence="7 9" id="KW-0472">Membrane</keyword>
<evidence type="ECO:0000259" key="10">
    <source>
        <dbReference type="SMART" id="SM00831"/>
    </source>
</evidence>
<dbReference type="GO" id="GO:0016887">
    <property type="term" value="F:ATP hydrolysis activity"/>
    <property type="evidence" value="ECO:0007669"/>
    <property type="project" value="InterPro"/>
</dbReference>
<evidence type="ECO:0000256" key="5">
    <source>
        <dbReference type="ARBA" id="ARBA00022967"/>
    </source>
</evidence>
<dbReference type="NCBIfam" id="TIGR01494">
    <property type="entry name" value="ATPase_P-type"/>
    <property type="match status" value="2"/>
</dbReference>
<dbReference type="Gene3D" id="2.70.150.10">
    <property type="entry name" value="Calcium-transporting ATPase, cytoplasmic transduction domain A"/>
    <property type="match status" value="1"/>
</dbReference>
<dbReference type="Proteomes" id="UP000217311">
    <property type="component" value="Chromosome"/>
</dbReference>
<feature type="transmembrane region" description="Helical" evidence="9">
    <location>
        <begin position="42"/>
        <end position="60"/>
    </location>
</feature>
<evidence type="ECO:0000256" key="9">
    <source>
        <dbReference type="SAM" id="Phobius"/>
    </source>
</evidence>
<evidence type="ECO:0000256" key="8">
    <source>
        <dbReference type="SAM" id="MobiDB-lite"/>
    </source>
</evidence>
<feature type="domain" description="Cation-transporting P-type ATPase N-terminal" evidence="10">
    <location>
        <begin position="1"/>
        <end position="62"/>
    </location>
</feature>
<feature type="transmembrane region" description="Helical" evidence="9">
    <location>
        <begin position="811"/>
        <end position="829"/>
    </location>
</feature>
<dbReference type="InterPro" id="IPR018303">
    <property type="entry name" value="ATPase_P-typ_P_site"/>
</dbReference>
<feature type="transmembrane region" description="Helical" evidence="9">
    <location>
        <begin position="708"/>
        <end position="735"/>
    </location>
</feature>
<sequence>MARDGLSGLTKAEADRRLAQFGANALPPASGRGLARIILDTLREPMFLLLIGAAGLYLVLGDLGEGLFLMAGAMATIGLVVLQEARSERALSALLDLSQPHARVIRDGIEVRLSARDLVPGDIVLVGEGERLPADGALVAGDVLSVDESALTGESAPVSKRPLSEGETADADTQPGAETSPYLFSGTLIVRGQAVARIGKTGPRTALGRIGVSLAAIVQEPTPLQKTAGRLVTLLGALAIAFCAVVAVAYGLLRQDWVGGVLAGITVAIALIPEEFPMVLAVFLALGAGRLARHKVLVRRSAVIEALGGASFLCVDKTGTLTENRMRVARLWTEAGDLLVEADATPMGAARDLLDVAGLACAVRPVDPMDKAVRALLAVSAPATSGVLAEPERTWPLRPEMMAMIQVWREPADQWRAAAKGAPEAIFRLCRLPDDQVARLTGFVEQFAVQGLRVLGAASCRTMASFPETPEDAPFQFAGLIGFLDPVRADVAAALKEAKEAGISVVMITGDHPATALAIAKSAGLDTSGGVLLGSEIAAVDDAVLAERLHKTRIFARIIPEQKLRIVQALKSNGQVVAMTGDGVNDAPALEAAHIGIAMGQKGTDVAREAADLVILDDSFASIVGGVRLGRRIFANLRKALVYITAIHVPIAGVALFPIIMGLPPLLYPMHVVFLELVIDPVCAMVFEAEPGGVDAMKRPPRRPDEPLFGLSQLGLALLQGASILAGVLGIYLFALAHHPENQARGAAFLTLVAGNLILALADASSSEGRLFAPHRRIYWIIAAAASGCLTFIFAVPTLETIFKVGPPSPGLLASALLAALASGGWFGLTRNWGRHLRQRSRG</sequence>
<keyword evidence="2 9" id="KW-0812">Transmembrane</keyword>
<feature type="transmembrane region" description="Helical" evidence="9">
    <location>
        <begin position="259"/>
        <end position="286"/>
    </location>
</feature>
<evidence type="ECO:0000256" key="6">
    <source>
        <dbReference type="ARBA" id="ARBA00022989"/>
    </source>
</evidence>
<dbReference type="Gene3D" id="3.40.1110.10">
    <property type="entry name" value="Calcium-transporting ATPase, cytoplasmic domain N"/>
    <property type="match status" value="2"/>
</dbReference>
<dbReference type="InterPro" id="IPR001757">
    <property type="entry name" value="P_typ_ATPase"/>
</dbReference>
<dbReference type="InterPro" id="IPR023299">
    <property type="entry name" value="ATPase_P-typ_cyto_dom_N"/>
</dbReference>
<dbReference type="SFLD" id="SFLDS00003">
    <property type="entry name" value="Haloacid_Dehalogenase"/>
    <property type="match status" value="1"/>
</dbReference>
<reference evidence="12" key="1">
    <citation type="submission" date="2017-09" db="EMBL/GenBank/DDBJ databases">
        <title>Genome evolution observed in wild isolates of Caulobacter crescentus.</title>
        <authorList>
            <person name="Ely B."/>
            <person name="Wilson K."/>
            <person name="Scott D."/>
        </authorList>
    </citation>
    <scope>NUCLEOTIDE SEQUENCE [LARGE SCALE GENOMIC DNA]</scope>
    <source>
        <strain evidence="12">CB13b1a</strain>
    </source>
</reference>
<name>A0A290MK33_CAUVI</name>
<dbReference type="SUPFAM" id="SSF81665">
    <property type="entry name" value="Calcium ATPase, transmembrane domain M"/>
    <property type="match status" value="1"/>
</dbReference>
<evidence type="ECO:0000256" key="2">
    <source>
        <dbReference type="ARBA" id="ARBA00022692"/>
    </source>
</evidence>
<dbReference type="SFLD" id="SFLDF00027">
    <property type="entry name" value="p-type_atpase"/>
    <property type="match status" value="1"/>
</dbReference>
<dbReference type="SFLD" id="SFLDG00002">
    <property type="entry name" value="C1.7:_P-type_atpase_like"/>
    <property type="match status" value="1"/>
</dbReference>
<evidence type="ECO:0000256" key="3">
    <source>
        <dbReference type="ARBA" id="ARBA00022741"/>
    </source>
</evidence>
<dbReference type="InterPro" id="IPR004014">
    <property type="entry name" value="ATPase_P-typ_cation-transptr_N"/>
</dbReference>
<dbReference type="SMART" id="SM00831">
    <property type="entry name" value="Cation_ATPase_N"/>
    <property type="match status" value="1"/>
</dbReference>
<dbReference type="InterPro" id="IPR059000">
    <property type="entry name" value="ATPase_P-type_domA"/>
</dbReference>
<dbReference type="InterPro" id="IPR006068">
    <property type="entry name" value="ATPase_P-typ_cation-transptr_C"/>
</dbReference>
<dbReference type="RefSeq" id="WP_096051589.1">
    <property type="nucleotide sequence ID" value="NZ_CP023315.3"/>
</dbReference>
<keyword evidence="6 9" id="KW-1133">Transmembrane helix</keyword>
<feature type="transmembrane region" description="Helical" evidence="9">
    <location>
        <begin position="231"/>
        <end position="253"/>
    </location>
</feature>
<dbReference type="GO" id="GO:0016020">
    <property type="term" value="C:membrane"/>
    <property type="evidence" value="ECO:0007669"/>
    <property type="project" value="UniProtKB-SubCell"/>
</dbReference>
<dbReference type="PRINTS" id="PR00120">
    <property type="entry name" value="HATPASE"/>
</dbReference>
<dbReference type="SUPFAM" id="SSF81660">
    <property type="entry name" value="Metal cation-transporting ATPase, ATP-binding domain N"/>
    <property type="match status" value="1"/>
</dbReference>
<dbReference type="InterPro" id="IPR023298">
    <property type="entry name" value="ATPase_P-typ_TM_dom_sf"/>
</dbReference>
<dbReference type="Pfam" id="PF00690">
    <property type="entry name" value="Cation_ATPase_N"/>
    <property type="match status" value="1"/>
</dbReference>
<dbReference type="InterPro" id="IPR023214">
    <property type="entry name" value="HAD_sf"/>
</dbReference>
<dbReference type="AlphaFoldDB" id="A0A290MK33"/>
<dbReference type="GO" id="GO:0005524">
    <property type="term" value="F:ATP binding"/>
    <property type="evidence" value="ECO:0007669"/>
    <property type="project" value="UniProtKB-KW"/>
</dbReference>
<keyword evidence="5" id="KW-1278">Translocase</keyword>